<comment type="caution">
    <text evidence="4">The sequence shown here is derived from an EMBL/GenBank/DDBJ whole genome shotgun (WGS) entry which is preliminary data.</text>
</comment>
<feature type="domain" description="PPM-type phosphatase" evidence="2">
    <location>
        <begin position="132"/>
        <end position="488"/>
    </location>
</feature>
<feature type="compositionally biased region" description="Low complexity" evidence="1">
    <location>
        <begin position="546"/>
        <end position="559"/>
    </location>
</feature>
<dbReference type="PANTHER" id="PTHR13832:SF792">
    <property type="entry name" value="GM14286P"/>
    <property type="match status" value="1"/>
</dbReference>
<reference evidence="5 6" key="1">
    <citation type="journal article" date="2019" name="Sci. Rep.">
        <title>Comparative genomics of chytrid fungi reveal insights into the obligate biotrophic and pathogenic lifestyle of Synchytrium endobioticum.</title>
        <authorList>
            <person name="van de Vossenberg B.T.L.H."/>
            <person name="Warris S."/>
            <person name="Nguyen H.D.T."/>
            <person name="van Gent-Pelzer M.P.E."/>
            <person name="Joly D.L."/>
            <person name="van de Geest H.C."/>
            <person name="Bonants P.J.M."/>
            <person name="Smith D.S."/>
            <person name="Levesque C.A."/>
            <person name="van der Lee T.A.J."/>
        </authorList>
    </citation>
    <scope>NUCLEOTIDE SEQUENCE [LARGE SCALE GENOMIC DNA]</scope>
    <source>
        <strain evidence="3 6">LEV6574</strain>
        <strain evidence="4 5">MB42</strain>
    </source>
</reference>
<dbReference type="SMART" id="SM00332">
    <property type="entry name" value="PP2Cc"/>
    <property type="match status" value="1"/>
</dbReference>
<keyword evidence="5" id="KW-1185">Reference proteome</keyword>
<sequence length="576" mass="62747">MLFSGTTRLPLLRRWGCSYQLVAGASYIANHSLNPRAFATSSQHPQPVLLDRQFTLKSALLALGIGVGAGATYWVFFQPATKKSQIPLQPKVSDEAMSTRPTGLTSQQIDDRLRAAETRVKLDRLDRKGTVVAGYELNRVNSNDPIEDYHDERRTATGMIFAVYDGHSGTECADVLSKYLSSYVAAAIAAIPKSSGNIRQVEISNAIKQAFLRMDDDITKGSIITDPNYKSTFPSSREIIHAALRPAMAGSCALLAYIEGHDLYVACTGDSRAVLGSLRQDGSYEAEPLSVDQTAANPSEHARMLEEHPGERETVLVNGRVLGGLMPTRAFGDCRYKWSKAVADALVPPLFGKSVPRNYGSPPYVTAKPEVIRVTLNPARDRFLILATDGVWDFLSSEEGVDLVGRHLSRLDSNGSELVPPPLDEGVVLEERNISIFKDSNSATHLIRNALVSAAGASTDEQLGKLLAIPPPYSRRYRDDMTAIIVHFHDGTFNRDYTANESCGSGTGGQMHEVDLSLTEPKKPRIDQTSSWAVANLPSGIGPGVNSKKNPKFPSNNENRTSKNGENEHLAVVSRL</sequence>
<dbReference type="Proteomes" id="UP000317494">
    <property type="component" value="Unassembled WGS sequence"/>
</dbReference>
<evidence type="ECO:0000256" key="1">
    <source>
        <dbReference type="SAM" id="MobiDB-lite"/>
    </source>
</evidence>
<evidence type="ECO:0000313" key="3">
    <source>
        <dbReference type="EMBL" id="TPX43390.1"/>
    </source>
</evidence>
<evidence type="ECO:0000313" key="5">
    <source>
        <dbReference type="Proteomes" id="UP000317494"/>
    </source>
</evidence>
<protein>
    <recommendedName>
        <fullName evidence="2">PPM-type phosphatase domain-containing protein</fullName>
    </recommendedName>
</protein>
<dbReference type="Proteomes" id="UP000320475">
    <property type="component" value="Unassembled WGS sequence"/>
</dbReference>
<dbReference type="AlphaFoldDB" id="A0A507D0T8"/>
<dbReference type="STRING" id="286115.A0A507D0T8"/>
<dbReference type="GO" id="GO:0005739">
    <property type="term" value="C:mitochondrion"/>
    <property type="evidence" value="ECO:0007669"/>
    <property type="project" value="TreeGrafter"/>
</dbReference>
<dbReference type="CDD" id="cd00143">
    <property type="entry name" value="PP2Cc"/>
    <property type="match status" value="1"/>
</dbReference>
<dbReference type="InterPro" id="IPR001932">
    <property type="entry name" value="PPM-type_phosphatase-like_dom"/>
</dbReference>
<dbReference type="Gene3D" id="3.60.40.10">
    <property type="entry name" value="PPM-type phosphatase domain"/>
    <property type="match status" value="1"/>
</dbReference>
<feature type="compositionally biased region" description="Basic and acidic residues" evidence="1">
    <location>
        <begin position="560"/>
        <end position="569"/>
    </location>
</feature>
<gene>
    <name evidence="3" type="ORF">SeLEV6574_g05092</name>
    <name evidence="4" type="ORF">SeMB42_g04135</name>
</gene>
<dbReference type="GO" id="GO:0004741">
    <property type="term" value="F:[pyruvate dehydrogenase (acetyl-transferring)]-phosphatase activity"/>
    <property type="evidence" value="ECO:0007669"/>
    <property type="project" value="TreeGrafter"/>
</dbReference>
<proteinExistence type="predicted"/>
<feature type="region of interest" description="Disordered" evidence="1">
    <location>
        <begin position="537"/>
        <end position="576"/>
    </location>
</feature>
<evidence type="ECO:0000313" key="6">
    <source>
        <dbReference type="Proteomes" id="UP000320475"/>
    </source>
</evidence>
<dbReference type="InterPro" id="IPR015655">
    <property type="entry name" value="PP2C"/>
</dbReference>
<dbReference type="Pfam" id="PF00481">
    <property type="entry name" value="PP2C"/>
    <property type="match status" value="1"/>
</dbReference>
<dbReference type="PROSITE" id="PS51746">
    <property type="entry name" value="PPM_2"/>
    <property type="match status" value="1"/>
</dbReference>
<dbReference type="InterPro" id="IPR036457">
    <property type="entry name" value="PPM-type-like_dom_sf"/>
</dbReference>
<evidence type="ECO:0000313" key="4">
    <source>
        <dbReference type="EMBL" id="TPX45007.1"/>
    </source>
</evidence>
<dbReference type="EMBL" id="QEAM01000226">
    <property type="protein sequence ID" value="TPX43390.1"/>
    <property type="molecule type" value="Genomic_DNA"/>
</dbReference>
<accession>A0A507D0T8</accession>
<dbReference type="PANTHER" id="PTHR13832">
    <property type="entry name" value="PROTEIN PHOSPHATASE 2C"/>
    <property type="match status" value="1"/>
</dbReference>
<name>A0A507D0T8_9FUNG</name>
<dbReference type="OrthoDB" id="420076at2759"/>
<dbReference type="SUPFAM" id="SSF81606">
    <property type="entry name" value="PP2C-like"/>
    <property type="match status" value="1"/>
</dbReference>
<organism evidence="4 5">
    <name type="scientific">Synchytrium endobioticum</name>
    <dbReference type="NCBI Taxonomy" id="286115"/>
    <lineage>
        <taxon>Eukaryota</taxon>
        <taxon>Fungi</taxon>
        <taxon>Fungi incertae sedis</taxon>
        <taxon>Chytridiomycota</taxon>
        <taxon>Chytridiomycota incertae sedis</taxon>
        <taxon>Chytridiomycetes</taxon>
        <taxon>Synchytriales</taxon>
        <taxon>Synchytriaceae</taxon>
        <taxon>Synchytrium</taxon>
    </lineage>
</organism>
<dbReference type="VEuPathDB" id="FungiDB:SeMB42_g04135"/>
<evidence type="ECO:0000259" key="2">
    <source>
        <dbReference type="PROSITE" id="PS51746"/>
    </source>
</evidence>
<dbReference type="EMBL" id="QEAN01000161">
    <property type="protein sequence ID" value="TPX45007.1"/>
    <property type="molecule type" value="Genomic_DNA"/>
</dbReference>